<evidence type="ECO:0000259" key="1">
    <source>
        <dbReference type="Pfam" id="PF06259"/>
    </source>
</evidence>
<name>A0A543AVM4_9ACTN</name>
<accession>A0A543AVM4</accession>
<dbReference type="InParanoid" id="A0A543AVM4"/>
<evidence type="ECO:0000313" key="3">
    <source>
        <dbReference type="Proteomes" id="UP000317043"/>
    </source>
</evidence>
<sequence>MVSFTDLKTALPERFRDAATAYETLSGVMDDQLDPLRTNGTKLADAWSGDDQVGGTTAVTAVRDQYDRASIAQADLASVATELNTLADAVELAKGQLEDALEQAKGFAIVAADGSSIKLDMEALQAKGVDPSDIKHYMTAMRGIADSISDAVSTATEADETAKARIAVLTPTLTGTPPAVADVPEPDPDWNPEQVNDWWQGLTAEQRQSLLMHRPDLIGPLDGIPTVYRDVANRTLLQDQLADVEAALKNDPEDKRLLGIREGLLEIQDRLDRDSGNAGYDDRAYLLLIDSEGDGQAVVAVGNPDEADNVVTLVPGTGADLSNASGDVGRIDRMVSDANLRDPDSSTAGIMWLGYDAPDNVAMAALPSYANNAEDALQRFQWGMEVVQGGPDQVLNTTMGHSYGSTVVGHSAEAGDGLRTDQIVFVGSPGVGTDHASNLQIGAENVYATTAPNDLIHIVPDAPWAHNTAPIMESFGAEVFETPRHDGSRAEAHSAYWDDGNPARDAFSQIITGNGDDVPRTDYHERWYQWRPWG</sequence>
<dbReference type="InterPro" id="IPR010427">
    <property type="entry name" value="DUF1023"/>
</dbReference>
<feature type="domain" description="DUF1023" evidence="1">
    <location>
        <begin position="290"/>
        <end position="460"/>
    </location>
</feature>
<proteinExistence type="predicted"/>
<dbReference type="Gene3D" id="1.10.287.1060">
    <property type="entry name" value="ESAT-6-like"/>
    <property type="match status" value="1"/>
</dbReference>
<protein>
    <submittedName>
        <fullName evidence="2">Alpha/beta hydrolase family protein</fullName>
    </submittedName>
</protein>
<keyword evidence="3" id="KW-1185">Reference proteome</keyword>
<comment type="caution">
    <text evidence="2">The sequence shown here is derived from an EMBL/GenBank/DDBJ whole genome shotgun (WGS) entry which is preliminary data.</text>
</comment>
<dbReference type="EMBL" id="VFOW01000001">
    <property type="protein sequence ID" value="TQL76591.1"/>
    <property type="molecule type" value="Genomic_DNA"/>
</dbReference>
<organism evidence="2 3">
    <name type="scientific">Stackebrandtia endophytica</name>
    <dbReference type="NCBI Taxonomy" id="1496996"/>
    <lineage>
        <taxon>Bacteria</taxon>
        <taxon>Bacillati</taxon>
        <taxon>Actinomycetota</taxon>
        <taxon>Actinomycetes</taxon>
        <taxon>Glycomycetales</taxon>
        <taxon>Glycomycetaceae</taxon>
        <taxon>Stackebrandtia</taxon>
    </lineage>
</organism>
<dbReference type="OrthoDB" id="3259161at2"/>
<dbReference type="GO" id="GO:0016787">
    <property type="term" value="F:hydrolase activity"/>
    <property type="evidence" value="ECO:0007669"/>
    <property type="project" value="UniProtKB-KW"/>
</dbReference>
<dbReference type="Pfam" id="PF06259">
    <property type="entry name" value="Abhydrolase_8"/>
    <property type="match status" value="1"/>
</dbReference>
<dbReference type="Proteomes" id="UP000317043">
    <property type="component" value="Unassembled WGS sequence"/>
</dbReference>
<keyword evidence="2" id="KW-0378">Hydrolase</keyword>
<dbReference type="AlphaFoldDB" id="A0A543AVM4"/>
<evidence type="ECO:0000313" key="2">
    <source>
        <dbReference type="EMBL" id="TQL76591.1"/>
    </source>
</evidence>
<dbReference type="RefSeq" id="WP_142038211.1">
    <property type="nucleotide sequence ID" value="NZ_JBHTGS010000001.1"/>
</dbReference>
<reference evidence="2 3" key="1">
    <citation type="submission" date="2019-06" db="EMBL/GenBank/DDBJ databases">
        <title>Sequencing the genomes of 1000 actinobacteria strains.</title>
        <authorList>
            <person name="Klenk H.-P."/>
        </authorList>
    </citation>
    <scope>NUCLEOTIDE SEQUENCE [LARGE SCALE GENOMIC DNA]</scope>
    <source>
        <strain evidence="2 3">DSM 45928</strain>
    </source>
</reference>
<gene>
    <name evidence="2" type="ORF">FB566_2123</name>
</gene>